<dbReference type="Pfam" id="PF07727">
    <property type="entry name" value="RVT_2"/>
    <property type="match status" value="1"/>
</dbReference>
<keyword evidence="3" id="KW-1185">Reference proteome</keyword>
<gene>
    <name evidence="2" type="ORF">O181_034561</name>
</gene>
<evidence type="ECO:0000259" key="1">
    <source>
        <dbReference type="Pfam" id="PF07727"/>
    </source>
</evidence>
<evidence type="ECO:0000313" key="3">
    <source>
        <dbReference type="Proteomes" id="UP000765509"/>
    </source>
</evidence>
<sequence length="188" mass="21582">MKSEISSNYIFNSRTKHQVLLTELIQNTKNEKGVLTIFPLFVEQKDESFNKTDSLPPVAMSSTTEENFSELDSIADQGAFEMCEKEKVPKGKTIINMQWVFTRKFDEKGDLKRYKARCVARGFKQKQGIDYQVIFSPTGRLLTLRFLISNAVQTGHKIQQADFVTAYLNSKLEEDKTVFTELPDGFME</sequence>
<evidence type="ECO:0000313" key="2">
    <source>
        <dbReference type="EMBL" id="MBW0494846.1"/>
    </source>
</evidence>
<accession>A0A9Q3H855</accession>
<dbReference type="InterPro" id="IPR013103">
    <property type="entry name" value="RVT_2"/>
</dbReference>
<name>A0A9Q3H855_9BASI</name>
<comment type="caution">
    <text evidence="2">The sequence shown here is derived from an EMBL/GenBank/DDBJ whole genome shotgun (WGS) entry which is preliminary data.</text>
</comment>
<dbReference type="AlphaFoldDB" id="A0A9Q3H855"/>
<protein>
    <recommendedName>
        <fullName evidence="1">Reverse transcriptase Ty1/copia-type domain-containing protein</fullName>
    </recommendedName>
</protein>
<dbReference type="EMBL" id="AVOT02012776">
    <property type="protein sequence ID" value="MBW0494846.1"/>
    <property type="molecule type" value="Genomic_DNA"/>
</dbReference>
<dbReference type="Proteomes" id="UP000765509">
    <property type="component" value="Unassembled WGS sequence"/>
</dbReference>
<dbReference type="OrthoDB" id="4356562at2759"/>
<organism evidence="2 3">
    <name type="scientific">Austropuccinia psidii MF-1</name>
    <dbReference type="NCBI Taxonomy" id="1389203"/>
    <lineage>
        <taxon>Eukaryota</taxon>
        <taxon>Fungi</taxon>
        <taxon>Dikarya</taxon>
        <taxon>Basidiomycota</taxon>
        <taxon>Pucciniomycotina</taxon>
        <taxon>Pucciniomycetes</taxon>
        <taxon>Pucciniales</taxon>
        <taxon>Sphaerophragmiaceae</taxon>
        <taxon>Austropuccinia</taxon>
    </lineage>
</organism>
<feature type="domain" description="Reverse transcriptase Ty1/copia-type" evidence="1">
    <location>
        <begin position="87"/>
        <end position="187"/>
    </location>
</feature>
<reference evidence="2" key="1">
    <citation type="submission" date="2021-03" db="EMBL/GenBank/DDBJ databases">
        <title>Draft genome sequence of rust myrtle Austropuccinia psidii MF-1, a brazilian biotype.</title>
        <authorList>
            <person name="Quecine M.C."/>
            <person name="Pachon D.M.R."/>
            <person name="Bonatelli M.L."/>
            <person name="Correr F.H."/>
            <person name="Franceschini L.M."/>
            <person name="Leite T.F."/>
            <person name="Margarido G.R.A."/>
            <person name="Almeida C.A."/>
            <person name="Ferrarezi J.A."/>
            <person name="Labate C.A."/>
        </authorList>
    </citation>
    <scope>NUCLEOTIDE SEQUENCE</scope>
    <source>
        <strain evidence="2">MF-1</strain>
    </source>
</reference>
<proteinExistence type="predicted"/>